<accession>A0ABS1GQ95</accession>
<keyword evidence="2" id="KW-1185">Reference proteome</keyword>
<dbReference type="Proteomes" id="UP000620382">
    <property type="component" value="Unassembled WGS sequence"/>
</dbReference>
<name>A0ABS1GQ95_9PSED</name>
<proteinExistence type="predicted"/>
<gene>
    <name evidence="1" type="ORF">JJD71_08715</name>
</gene>
<evidence type="ECO:0000313" key="2">
    <source>
        <dbReference type="Proteomes" id="UP000620382"/>
    </source>
</evidence>
<evidence type="ECO:0000313" key="1">
    <source>
        <dbReference type="EMBL" id="MBK3459144.1"/>
    </source>
</evidence>
<protein>
    <submittedName>
        <fullName evidence="1">Uncharacterized protein</fullName>
    </submittedName>
</protein>
<dbReference type="EMBL" id="JAENSR010000002">
    <property type="protein sequence ID" value="MBK3459144.1"/>
    <property type="molecule type" value="Genomic_DNA"/>
</dbReference>
<dbReference type="RefSeq" id="WP_200657527.1">
    <property type="nucleotide sequence ID" value="NZ_JAENSR010000002.1"/>
</dbReference>
<sequence>MPTEIKAAPFDREERYIVLKLKRLPKDEVEYLRDCHPKAMVECVVVENDWPEYHLVWAMLEHRMAGKPVPNFNDWRRADELQQRLTAADERIDELTAPAGYCLMPTSLTAENGAKALLMGEFSVSQQHVCPECATTGEAPDDDCDICEGLGSYTQHTPISWDTMKEIYSKVVGSLAKTPNTPQ</sequence>
<reference evidence="1 2" key="1">
    <citation type="submission" date="2021-01" db="EMBL/GenBank/DDBJ databases">
        <title>Antibiotic resistance and phylogeny of Pseudomonas spp. isolated over three decades from chicken meat in the Norwegian food chain.</title>
        <authorList>
            <person name="Moen B."/>
        </authorList>
    </citation>
    <scope>NUCLEOTIDE SEQUENCE [LARGE SCALE GENOMIC DNA]</scope>
    <source>
        <strain evidence="1 2">MF6766</strain>
    </source>
</reference>
<organism evidence="1 2">
    <name type="scientific">Pseudomonas haemolytica</name>
    <dbReference type="NCBI Taxonomy" id="2600065"/>
    <lineage>
        <taxon>Bacteria</taxon>
        <taxon>Pseudomonadati</taxon>
        <taxon>Pseudomonadota</taxon>
        <taxon>Gammaproteobacteria</taxon>
        <taxon>Pseudomonadales</taxon>
        <taxon>Pseudomonadaceae</taxon>
        <taxon>Pseudomonas</taxon>
    </lineage>
</organism>
<comment type="caution">
    <text evidence="1">The sequence shown here is derived from an EMBL/GenBank/DDBJ whole genome shotgun (WGS) entry which is preliminary data.</text>
</comment>